<organism evidence="2 3">
    <name type="scientific">Aspergillus udagawae</name>
    <dbReference type="NCBI Taxonomy" id="91492"/>
    <lineage>
        <taxon>Eukaryota</taxon>
        <taxon>Fungi</taxon>
        <taxon>Dikarya</taxon>
        <taxon>Ascomycota</taxon>
        <taxon>Pezizomycotina</taxon>
        <taxon>Eurotiomycetes</taxon>
        <taxon>Eurotiomycetidae</taxon>
        <taxon>Eurotiales</taxon>
        <taxon>Aspergillaceae</taxon>
        <taxon>Aspergillus</taxon>
        <taxon>Aspergillus subgen. Fumigati</taxon>
    </lineage>
</organism>
<dbReference type="AlphaFoldDB" id="A0A8H3RL73"/>
<dbReference type="Proteomes" id="UP000465221">
    <property type="component" value="Unassembled WGS sequence"/>
</dbReference>
<comment type="caution">
    <text evidence="2">The sequence shown here is derived from an EMBL/GenBank/DDBJ whole genome shotgun (WGS) entry which is preliminary data.</text>
</comment>
<proteinExistence type="predicted"/>
<evidence type="ECO:0000313" key="3">
    <source>
        <dbReference type="Proteomes" id="UP000465221"/>
    </source>
</evidence>
<evidence type="ECO:0000256" key="1">
    <source>
        <dbReference type="SAM" id="MobiDB-lite"/>
    </source>
</evidence>
<reference evidence="2 3" key="1">
    <citation type="submission" date="2020-01" db="EMBL/GenBank/DDBJ databases">
        <title>Draft genome sequence of Aspergillus udagawae IFM 46972.</title>
        <authorList>
            <person name="Takahashi H."/>
            <person name="Yaguchi T."/>
        </authorList>
    </citation>
    <scope>NUCLEOTIDE SEQUENCE [LARGE SCALE GENOMIC DNA]</scope>
    <source>
        <strain evidence="2 3">IFM 46972</strain>
    </source>
</reference>
<name>A0A8H3RL73_9EURO</name>
<protein>
    <submittedName>
        <fullName evidence="2">Uncharacterized protein</fullName>
    </submittedName>
</protein>
<sequence length="87" mass="9663">MSCESQPAPTGMGLVSSHSSRHEKTISILAATREDSRRIILPEVIKIVYPVWQLETIELSIHGGPPNDMLIALRQSAAWPKGTYHEQ</sequence>
<evidence type="ECO:0000313" key="2">
    <source>
        <dbReference type="EMBL" id="GFF29429.1"/>
    </source>
</evidence>
<dbReference type="EMBL" id="BLKC01000013">
    <property type="protein sequence ID" value="GFF29429.1"/>
    <property type="molecule type" value="Genomic_DNA"/>
</dbReference>
<feature type="region of interest" description="Disordered" evidence="1">
    <location>
        <begin position="1"/>
        <end position="22"/>
    </location>
</feature>
<accession>A0A8H3RL73</accession>
<gene>
    <name evidence="2" type="ORF">IFM46972_02622</name>
</gene>